<reference evidence="2" key="1">
    <citation type="submission" date="2018-02" db="EMBL/GenBank/DDBJ databases">
        <title>Rhizophora mucronata_Transcriptome.</title>
        <authorList>
            <person name="Meera S.P."/>
            <person name="Sreeshan A."/>
            <person name="Augustine A."/>
        </authorList>
    </citation>
    <scope>NUCLEOTIDE SEQUENCE</scope>
    <source>
        <tissue evidence="2">Leaf</tissue>
    </source>
</reference>
<dbReference type="AlphaFoldDB" id="A0A2P2QB69"/>
<feature type="compositionally biased region" description="Basic residues" evidence="1">
    <location>
        <begin position="16"/>
        <end position="26"/>
    </location>
</feature>
<dbReference type="EMBL" id="GGEC01083766">
    <property type="protein sequence ID" value="MBX64250.1"/>
    <property type="molecule type" value="Transcribed_RNA"/>
</dbReference>
<sequence>MIRQSIQESERLEKKISKKTRGRRSLARANNQKERFKAS</sequence>
<name>A0A2P2QB69_RHIMU</name>
<evidence type="ECO:0000256" key="1">
    <source>
        <dbReference type="SAM" id="MobiDB-lite"/>
    </source>
</evidence>
<protein>
    <submittedName>
        <fullName evidence="2">Uncharacterized protein</fullName>
    </submittedName>
</protein>
<proteinExistence type="predicted"/>
<feature type="region of interest" description="Disordered" evidence="1">
    <location>
        <begin position="1"/>
        <end position="39"/>
    </location>
</feature>
<evidence type="ECO:0000313" key="2">
    <source>
        <dbReference type="EMBL" id="MBX64250.1"/>
    </source>
</evidence>
<organism evidence="2">
    <name type="scientific">Rhizophora mucronata</name>
    <name type="common">Asiatic mangrove</name>
    <dbReference type="NCBI Taxonomy" id="61149"/>
    <lineage>
        <taxon>Eukaryota</taxon>
        <taxon>Viridiplantae</taxon>
        <taxon>Streptophyta</taxon>
        <taxon>Embryophyta</taxon>
        <taxon>Tracheophyta</taxon>
        <taxon>Spermatophyta</taxon>
        <taxon>Magnoliopsida</taxon>
        <taxon>eudicotyledons</taxon>
        <taxon>Gunneridae</taxon>
        <taxon>Pentapetalae</taxon>
        <taxon>rosids</taxon>
        <taxon>fabids</taxon>
        <taxon>Malpighiales</taxon>
        <taxon>Rhizophoraceae</taxon>
        <taxon>Rhizophora</taxon>
    </lineage>
</organism>
<accession>A0A2P2QB69</accession>